<dbReference type="AlphaFoldDB" id="A0A9D9H266"/>
<dbReference type="Proteomes" id="UP000823612">
    <property type="component" value="Unassembled WGS sequence"/>
</dbReference>
<comment type="caution">
    <text evidence="1">The sequence shown here is derived from an EMBL/GenBank/DDBJ whole genome shotgun (WGS) entry which is preliminary data.</text>
</comment>
<protein>
    <submittedName>
        <fullName evidence="1">DUF4249 domain-containing protein</fullName>
    </submittedName>
</protein>
<sequence length="313" mass="35640">MGVLRYMDMMDAIRRQARRGLLFLFPFCLVSCYEPVTLDLEEEDPVLVVEGAVSTEYLRHEVRLSRSTPYFDTNASQWGVRGAEVQILDGSYTYVFEEDSLQAGLYRSREAFAGEPGTTYTLEVWAALDGNGTKKLYSARETMPDAIRMDSITAEYGFGCPPLYSRRRIGWSILLYGTDEPVKNYYGIALYVDGRNYNDSIHSMRMWDDEMGSSLHIDGLPIFMFQTGKDEAVAHAGTEVEMVVRNYSPRYYMYLQDVRALLSPQVPVFSPAPANCRGNVSDGAFGYFAVYSVDRKSTILDAQDSIRWREERQ</sequence>
<accession>A0A9D9H266</accession>
<reference evidence="1" key="1">
    <citation type="submission" date="2020-10" db="EMBL/GenBank/DDBJ databases">
        <authorList>
            <person name="Gilroy R."/>
        </authorList>
    </citation>
    <scope>NUCLEOTIDE SEQUENCE</scope>
    <source>
        <strain evidence="1">2889</strain>
    </source>
</reference>
<name>A0A9D9H266_9BACT</name>
<evidence type="ECO:0000313" key="1">
    <source>
        <dbReference type="EMBL" id="MBO8433204.1"/>
    </source>
</evidence>
<dbReference type="Pfam" id="PF14054">
    <property type="entry name" value="DUF4249"/>
    <property type="match status" value="1"/>
</dbReference>
<gene>
    <name evidence="1" type="ORF">IAB08_07960</name>
</gene>
<proteinExistence type="predicted"/>
<evidence type="ECO:0000313" key="2">
    <source>
        <dbReference type="Proteomes" id="UP000823612"/>
    </source>
</evidence>
<dbReference type="EMBL" id="JADIMZ010000116">
    <property type="protein sequence ID" value="MBO8433204.1"/>
    <property type="molecule type" value="Genomic_DNA"/>
</dbReference>
<dbReference type="InterPro" id="IPR025345">
    <property type="entry name" value="DUF4249"/>
</dbReference>
<organism evidence="1 2">
    <name type="scientific">Candidatus Pullibacteroides excrementavium</name>
    <dbReference type="NCBI Taxonomy" id="2840905"/>
    <lineage>
        <taxon>Bacteria</taxon>
        <taxon>Pseudomonadati</taxon>
        <taxon>Bacteroidota</taxon>
        <taxon>Bacteroidia</taxon>
        <taxon>Bacteroidales</taxon>
        <taxon>Candidatus Pullibacteroides</taxon>
    </lineage>
</organism>
<reference evidence="1" key="2">
    <citation type="journal article" date="2021" name="PeerJ">
        <title>Extensive microbial diversity within the chicken gut microbiome revealed by metagenomics and culture.</title>
        <authorList>
            <person name="Gilroy R."/>
            <person name="Ravi A."/>
            <person name="Getino M."/>
            <person name="Pursley I."/>
            <person name="Horton D.L."/>
            <person name="Alikhan N.F."/>
            <person name="Baker D."/>
            <person name="Gharbi K."/>
            <person name="Hall N."/>
            <person name="Watson M."/>
            <person name="Adriaenssens E.M."/>
            <person name="Foster-Nyarko E."/>
            <person name="Jarju S."/>
            <person name="Secka A."/>
            <person name="Antonio M."/>
            <person name="Oren A."/>
            <person name="Chaudhuri R.R."/>
            <person name="La Ragione R."/>
            <person name="Hildebrand F."/>
            <person name="Pallen M.J."/>
        </authorList>
    </citation>
    <scope>NUCLEOTIDE SEQUENCE</scope>
    <source>
        <strain evidence="1">2889</strain>
    </source>
</reference>